<comment type="caution">
    <text evidence="7">The sequence shown here is derived from an EMBL/GenBank/DDBJ whole genome shotgun (WGS) entry which is preliminary data.</text>
</comment>
<comment type="similarity">
    <text evidence="1 5">Belongs to the acylphosphatase family.</text>
</comment>
<name>A0A8J2BLF7_9BACT</name>
<dbReference type="InterPro" id="IPR017968">
    <property type="entry name" value="Acylphosphatase_CS"/>
</dbReference>
<evidence type="ECO:0000256" key="2">
    <source>
        <dbReference type="ARBA" id="ARBA00012150"/>
    </source>
</evidence>
<gene>
    <name evidence="7" type="primary">acyP</name>
    <name evidence="7" type="ORF">MPNT_30108</name>
</gene>
<keyword evidence="4 7" id="KW-0378">Hydrolase</keyword>
<dbReference type="Proteomes" id="UP000663859">
    <property type="component" value="Unassembled WGS sequence"/>
</dbReference>
<dbReference type="PROSITE" id="PS51160">
    <property type="entry name" value="ACYLPHOSPHATASE_3"/>
    <property type="match status" value="1"/>
</dbReference>
<feature type="domain" description="Acylphosphatase-like" evidence="6">
    <location>
        <begin position="5"/>
        <end position="92"/>
    </location>
</feature>
<evidence type="ECO:0000313" key="8">
    <source>
        <dbReference type="Proteomes" id="UP000663859"/>
    </source>
</evidence>
<dbReference type="PANTHER" id="PTHR47268">
    <property type="entry name" value="ACYLPHOSPHATASE"/>
    <property type="match status" value="1"/>
</dbReference>
<evidence type="ECO:0000259" key="6">
    <source>
        <dbReference type="PROSITE" id="PS51160"/>
    </source>
</evidence>
<evidence type="ECO:0000256" key="5">
    <source>
        <dbReference type="RuleBase" id="RU004168"/>
    </source>
</evidence>
<dbReference type="InterPro" id="IPR020456">
    <property type="entry name" value="Acylphosphatase"/>
</dbReference>
<comment type="catalytic activity">
    <reaction evidence="3 4">
        <text>an acyl phosphate + H2O = a carboxylate + phosphate + H(+)</text>
        <dbReference type="Rhea" id="RHEA:14965"/>
        <dbReference type="ChEBI" id="CHEBI:15377"/>
        <dbReference type="ChEBI" id="CHEBI:15378"/>
        <dbReference type="ChEBI" id="CHEBI:29067"/>
        <dbReference type="ChEBI" id="CHEBI:43474"/>
        <dbReference type="ChEBI" id="CHEBI:59918"/>
        <dbReference type="EC" id="3.6.1.7"/>
    </reaction>
</comment>
<evidence type="ECO:0000256" key="3">
    <source>
        <dbReference type="ARBA" id="ARBA00047645"/>
    </source>
</evidence>
<dbReference type="PROSITE" id="PS00151">
    <property type="entry name" value="ACYLPHOSPHATASE_2"/>
    <property type="match status" value="1"/>
</dbReference>
<dbReference type="Pfam" id="PF00708">
    <property type="entry name" value="Acylphosphatase"/>
    <property type="match status" value="1"/>
</dbReference>
<proteinExistence type="inferred from homology"/>
<dbReference type="AlphaFoldDB" id="A0A8J2BLF7"/>
<dbReference type="EC" id="3.6.1.7" evidence="2 4"/>
<dbReference type="InterPro" id="IPR036046">
    <property type="entry name" value="Acylphosphatase-like_dom_sf"/>
</dbReference>
<feature type="active site" evidence="4">
    <location>
        <position position="38"/>
    </location>
</feature>
<reference evidence="7" key="1">
    <citation type="submission" date="2021-02" db="EMBL/GenBank/DDBJ databases">
        <authorList>
            <person name="Cremers G."/>
            <person name="Picone N."/>
        </authorList>
    </citation>
    <scope>NUCLEOTIDE SEQUENCE</scope>
    <source>
        <strain evidence="7">PQ17</strain>
    </source>
</reference>
<protein>
    <recommendedName>
        <fullName evidence="2 4">acylphosphatase</fullName>
        <ecNumber evidence="2 4">3.6.1.7</ecNumber>
    </recommendedName>
</protein>
<dbReference type="Gene3D" id="3.30.70.100">
    <property type="match status" value="1"/>
</dbReference>
<dbReference type="PANTHER" id="PTHR47268:SF4">
    <property type="entry name" value="ACYLPHOSPHATASE"/>
    <property type="match status" value="1"/>
</dbReference>
<keyword evidence="8" id="KW-1185">Reference proteome</keyword>
<feature type="active site" evidence="4">
    <location>
        <position position="20"/>
    </location>
</feature>
<evidence type="ECO:0000313" key="7">
    <source>
        <dbReference type="EMBL" id="CAF0699051.1"/>
    </source>
</evidence>
<organism evidence="7 8">
    <name type="scientific">Candidatus Methylacidithermus pantelleriae</name>
    <dbReference type="NCBI Taxonomy" id="2744239"/>
    <lineage>
        <taxon>Bacteria</taxon>
        <taxon>Pseudomonadati</taxon>
        <taxon>Verrucomicrobiota</taxon>
        <taxon>Methylacidiphilae</taxon>
        <taxon>Methylacidiphilales</taxon>
        <taxon>Methylacidiphilaceae</taxon>
        <taxon>Candidatus Methylacidithermus</taxon>
    </lineage>
</organism>
<dbReference type="InterPro" id="IPR001792">
    <property type="entry name" value="Acylphosphatase-like_dom"/>
</dbReference>
<dbReference type="EMBL" id="CAJNOB010000023">
    <property type="protein sequence ID" value="CAF0699051.1"/>
    <property type="molecule type" value="Genomic_DNA"/>
</dbReference>
<dbReference type="SUPFAM" id="SSF54975">
    <property type="entry name" value="Acylphosphatase/BLUF domain-like"/>
    <property type="match status" value="1"/>
</dbReference>
<sequence>MDLRRMTVFFSGRVQGVGFRYTAEALAERFRVTGFVRNLPDGRVELVAEGPEPELLSFLRAIESSRLGRYIQGKEVIWGPSTGEFSHFTIRYDTG</sequence>
<evidence type="ECO:0000256" key="1">
    <source>
        <dbReference type="ARBA" id="ARBA00005614"/>
    </source>
</evidence>
<dbReference type="RefSeq" id="WP_174582095.1">
    <property type="nucleotide sequence ID" value="NZ_CAJNOB010000023.1"/>
</dbReference>
<evidence type="ECO:0000256" key="4">
    <source>
        <dbReference type="PROSITE-ProRule" id="PRU00520"/>
    </source>
</evidence>
<accession>A0A8J2BLF7</accession>
<dbReference type="GO" id="GO:0003998">
    <property type="term" value="F:acylphosphatase activity"/>
    <property type="evidence" value="ECO:0007669"/>
    <property type="project" value="UniProtKB-EC"/>
</dbReference>